<dbReference type="PANTHER" id="PTHR46766:SF1">
    <property type="entry name" value="GLUTAMINE-RICH PROTEIN 2"/>
    <property type="match status" value="1"/>
</dbReference>
<evidence type="ECO:0000256" key="2">
    <source>
        <dbReference type="SAM" id="MobiDB-lite"/>
    </source>
</evidence>
<accession>A0AAN9Z824</accession>
<keyword evidence="5" id="KW-1185">Reference proteome</keyword>
<dbReference type="EMBL" id="JAZDUA010000153">
    <property type="protein sequence ID" value="KAK7866189.1"/>
    <property type="molecule type" value="Genomic_DNA"/>
</dbReference>
<feature type="compositionally biased region" description="Basic residues" evidence="2">
    <location>
        <begin position="268"/>
        <end position="277"/>
    </location>
</feature>
<dbReference type="Pfam" id="PF16043">
    <property type="entry name" value="DUF4795"/>
    <property type="match status" value="1"/>
</dbReference>
<gene>
    <name evidence="4" type="ORF">R5R35_001405</name>
</gene>
<feature type="coiled-coil region" evidence="1">
    <location>
        <begin position="87"/>
        <end position="114"/>
    </location>
</feature>
<reference evidence="4 5" key="1">
    <citation type="submission" date="2024-03" db="EMBL/GenBank/DDBJ databases">
        <title>The genome assembly and annotation of the cricket Gryllus longicercus Weissman &amp; Gray.</title>
        <authorList>
            <person name="Szrajer S."/>
            <person name="Gray D."/>
            <person name="Ylla G."/>
        </authorList>
    </citation>
    <scope>NUCLEOTIDE SEQUENCE [LARGE SCALE GENOMIC DNA]</scope>
    <source>
        <strain evidence="4">DAG 2021-001</strain>
        <tissue evidence="4">Whole body minus gut</tissue>
    </source>
</reference>
<dbReference type="PANTHER" id="PTHR46766">
    <property type="entry name" value="GLUTAMINE-RICH PROTEIN 2"/>
    <property type="match status" value="1"/>
</dbReference>
<dbReference type="AlphaFoldDB" id="A0AAN9Z824"/>
<feature type="domain" description="DUF4795" evidence="3">
    <location>
        <begin position="2"/>
        <end position="158"/>
    </location>
</feature>
<keyword evidence="1" id="KW-0175">Coiled coil</keyword>
<evidence type="ECO:0000313" key="5">
    <source>
        <dbReference type="Proteomes" id="UP001378592"/>
    </source>
</evidence>
<dbReference type="Proteomes" id="UP001378592">
    <property type="component" value="Unassembled WGS sequence"/>
</dbReference>
<feature type="region of interest" description="Disordered" evidence="2">
    <location>
        <begin position="246"/>
        <end position="277"/>
    </location>
</feature>
<evidence type="ECO:0000256" key="1">
    <source>
        <dbReference type="SAM" id="Coils"/>
    </source>
</evidence>
<evidence type="ECO:0000259" key="3">
    <source>
        <dbReference type="Pfam" id="PF16043"/>
    </source>
</evidence>
<protein>
    <recommendedName>
        <fullName evidence="3">DUF4795 domain-containing protein</fullName>
    </recommendedName>
</protein>
<feature type="compositionally biased region" description="Basic and acidic residues" evidence="2">
    <location>
        <begin position="7"/>
        <end position="23"/>
    </location>
</feature>
<sequence>MQVESLENSKADREEMDEALHDKADATVVKRKVSHEQFENALEHLSLALHEAVKKLTEQEAIWHEALDEFQSEIAMKLDKREMAPLKEFINKKLKMLHKKLKELSNIRRQAEAAVGKKDLMKDVTCVSCDLDAVMPRNLEGNVPVPPAATAHRNLKPYLTYELDMIRKENRRLPPKNVLRLEEALSSQRAKTRVNEGKPAISKGDHLCQRYCGGSHTTTLPHQRVTRVGNFVTCTGGGLEVFRLFPERGPGAKQDLSRKTSNSDAQKNAKHPKGNKK</sequence>
<comment type="caution">
    <text evidence="4">The sequence shown here is derived from an EMBL/GenBank/DDBJ whole genome shotgun (WGS) entry which is preliminary data.</text>
</comment>
<evidence type="ECO:0000313" key="4">
    <source>
        <dbReference type="EMBL" id="KAK7866189.1"/>
    </source>
</evidence>
<name>A0AAN9Z824_9ORTH</name>
<proteinExistence type="predicted"/>
<organism evidence="4 5">
    <name type="scientific">Gryllus longicercus</name>
    <dbReference type="NCBI Taxonomy" id="2509291"/>
    <lineage>
        <taxon>Eukaryota</taxon>
        <taxon>Metazoa</taxon>
        <taxon>Ecdysozoa</taxon>
        <taxon>Arthropoda</taxon>
        <taxon>Hexapoda</taxon>
        <taxon>Insecta</taxon>
        <taxon>Pterygota</taxon>
        <taxon>Neoptera</taxon>
        <taxon>Polyneoptera</taxon>
        <taxon>Orthoptera</taxon>
        <taxon>Ensifera</taxon>
        <taxon>Gryllidea</taxon>
        <taxon>Grylloidea</taxon>
        <taxon>Gryllidae</taxon>
        <taxon>Gryllinae</taxon>
        <taxon>Gryllus</taxon>
    </lineage>
</organism>
<dbReference type="InterPro" id="IPR032013">
    <property type="entry name" value="DUF4795"/>
</dbReference>
<feature type="region of interest" description="Disordered" evidence="2">
    <location>
        <begin position="1"/>
        <end position="23"/>
    </location>
</feature>